<dbReference type="AlphaFoldDB" id="A0A8T2SM24"/>
<gene>
    <name evidence="1" type="ORF">KP509_19G028600</name>
</gene>
<reference evidence="1" key="1">
    <citation type="submission" date="2021-08" db="EMBL/GenBank/DDBJ databases">
        <title>WGS assembly of Ceratopteris richardii.</title>
        <authorList>
            <person name="Marchant D.B."/>
            <person name="Chen G."/>
            <person name="Jenkins J."/>
            <person name="Shu S."/>
            <person name="Leebens-Mack J."/>
            <person name="Grimwood J."/>
            <person name="Schmutz J."/>
            <person name="Soltis P."/>
            <person name="Soltis D."/>
            <person name="Chen Z.-H."/>
        </authorList>
    </citation>
    <scope>NUCLEOTIDE SEQUENCE</scope>
    <source>
        <strain evidence="1">Whitten #5841</strain>
        <tissue evidence="1">Leaf</tissue>
    </source>
</reference>
<keyword evidence="2" id="KW-1185">Reference proteome</keyword>
<dbReference type="PANTHER" id="PTHR33103">
    <property type="entry name" value="OS01G0153900 PROTEIN"/>
    <property type="match status" value="1"/>
</dbReference>
<dbReference type="OMA" id="CRNSEND"/>
<proteinExistence type="predicted"/>
<organism evidence="1 2">
    <name type="scientific">Ceratopteris richardii</name>
    <name type="common">Triangle waterfern</name>
    <dbReference type="NCBI Taxonomy" id="49495"/>
    <lineage>
        <taxon>Eukaryota</taxon>
        <taxon>Viridiplantae</taxon>
        <taxon>Streptophyta</taxon>
        <taxon>Embryophyta</taxon>
        <taxon>Tracheophyta</taxon>
        <taxon>Polypodiopsida</taxon>
        <taxon>Polypodiidae</taxon>
        <taxon>Polypodiales</taxon>
        <taxon>Pteridineae</taxon>
        <taxon>Pteridaceae</taxon>
        <taxon>Parkerioideae</taxon>
        <taxon>Ceratopteris</taxon>
    </lineage>
</organism>
<evidence type="ECO:0000313" key="1">
    <source>
        <dbReference type="EMBL" id="KAH7352075.1"/>
    </source>
</evidence>
<sequence>MAEDFGVRFLVSRDRRKIIYMEAGKQVIDILLGFLQLPIVSVAGSLALTRATNSSQGGTFTNLFRSLQLMDQSMLMMPKSELLHPTCPPILTKLSGFTDEFKLRHPLPDKLYRCSKCNIRNGLFGTTCDPATRVSAISGEPCRVCDNGTMSVAVPLDAVVQDKDTPGFVQPHLAFIVFDNLDVMPASKIDNILVLRRHGVNNLHDVYSVEARVSAQHVLDLLAASFSSCGVLTEVFRNLISTPTQKQEVETTFLLFVGFLSIMICWAGRPHALIIRLKLSAFLI</sequence>
<dbReference type="Proteomes" id="UP000825935">
    <property type="component" value="Chromosome 19"/>
</dbReference>
<name>A0A8T2SM24_CERRI</name>
<dbReference type="EMBL" id="CM035424">
    <property type="protein sequence ID" value="KAH7352075.1"/>
    <property type="molecule type" value="Genomic_DNA"/>
</dbReference>
<accession>A0A8T2SM24</accession>
<evidence type="ECO:0000313" key="2">
    <source>
        <dbReference type="Proteomes" id="UP000825935"/>
    </source>
</evidence>
<comment type="caution">
    <text evidence="1">The sequence shown here is derived from an EMBL/GenBank/DDBJ whole genome shotgun (WGS) entry which is preliminary data.</text>
</comment>
<protein>
    <submittedName>
        <fullName evidence="1">Uncharacterized protein</fullName>
    </submittedName>
</protein>
<dbReference type="OrthoDB" id="2014278at2759"/>
<dbReference type="InterPro" id="IPR007750">
    <property type="entry name" value="DUF674"/>
</dbReference>
<dbReference type="Pfam" id="PF05056">
    <property type="entry name" value="DUF674"/>
    <property type="match status" value="1"/>
</dbReference>